<name>A0AAD4L483_9AGAM</name>
<gene>
    <name evidence="1" type="ORF">EDB92DRAFT_1806324</name>
</gene>
<reference evidence="1" key="1">
    <citation type="submission" date="2022-01" db="EMBL/GenBank/DDBJ databases">
        <title>Comparative genomics reveals a dynamic genome evolution in the ectomycorrhizal milk-cap (Lactarius) mushrooms.</title>
        <authorList>
            <consortium name="DOE Joint Genome Institute"/>
            <person name="Lebreton A."/>
            <person name="Tang N."/>
            <person name="Kuo A."/>
            <person name="LaButti K."/>
            <person name="Drula E."/>
            <person name="Barry K."/>
            <person name="Clum A."/>
            <person name="Lipzen A."/>
            <person name="Mousain D."/>
            <person name="Ng V."/>
            <person name="Wang R."/>
            <person name="Wang X."/>
            <person name="Dai Y."/>
            <person name="Henrissat B."/>
            <person name="Grigoriev I.V."/>
            <person name="Guerin-Laguette A."/>
            <person name="Yu F."/>
            <person name="Martin F.M."/>
        </authorList>
    </citation>
    <scope>NUCLEOTIDE SEQUENCE</scope>
    <source>
        <strain evidence="1">QP</strain>
    </source>
</reference>
<keyword evidence="2" id="KW-1185">Reference proteome</keyword>
<proteinExistence type="predicted"/>
<organism evidence="1 2">
    <name type="scientific">Lactarius akahatsu</name>
    <dbReference type="NCBI Taxonomy" id="416441"/>
    <lineage>
        <taxon>Eukaryota</taxon>
        <taxon>Fungi</taxon>
        <taxon>Dikarya</taxon>
        <taxon>Basidiomycota</taxon>
        <taxon>Agaricomycotina</taxon>
        <taxon>Agaricomycetes</taxon>
        <taxon>Russulales</taxon>
        <taxon>Russulaceae</taxon>
        <taxon>Lactarius</taxon>
    </lineage>
</organism>
<evidence type="ECO:0000313" key="1">
    <source>
        <dbReference type="EMBL" id="KAH8979611.1"/>
    </source>
</evidence>
<protein>
    <submittedName>
        <fullName evidence="1">Uncharacterized protein</fullName>
    </submittedName>
</protein>
<comment type="caution">
    <text evidence="1">The sequence shown here is derived from an EMBL/GenBank/DDBJ whole genome shotgun (WGS) entry which is preliminary data.</text>
</comment>
<dbReference type="EMBL" id="JAKELL010000161">
    <property type="protein sequence ID" value="KAH8979611.1"/>
    <property type="molecule type" value="Genomic_DNA"/>
</dbReference>
<accession>A0AAD4L483</accession>
<dbReference type="AlphaFoldDB" id="A0AAD4L483"/>
<dbReference type="Proteomes" id="UP001201163">
    <property type="component" value="Unassembled WGS sequence"/>
</dbReference>
<evidence type="ECO:0000313" key="2">
    <source>
        <dbReference type="Proteomes" id="UP001201163"/>
    </source>
</evidence>
<feature type="non-terminal residue" evidence="1">
    <location>
        <position position="1"/>
    </location>
</feature>
<sequence>TMDYICQQSPLIEVFRSCHVIVESAFQLTHQTLKHTPLDMTATIERLCKHLQSTGCCEF</sequence>